<accession>A0ABY4C2D2</accession>
<name>A0ABY4C2D2_9MICO</name>
<organism evidence="1 2">
    <name type="scientific">Agromyces larvae</name>
    <dbReference type="NCBI Taxonomy" id="2929802"/>
    <lineage>
        <taxon>Bacteria</taxon>
        <taxon>Bacillati</taxon>
        <taxon>Actinomycetota</taxon>
        <taxon>Actinomycetes</taxon>
        <taxon>Micrococcales</taxon>
        <taxon>Microbacteriaceae</taxon>
        <taxon>Agromyces</taxon>
    </lineage>
</organism>
<proteinExistence type="predicted"/>
<dbReference type="EMBL" id="CP094528">
    <property type="protein sequence ID" value="UOE45592.1"/>
    <property type="molecule type" value="Genomic_DNA"/>
</dbReference>
<sequence>MQRVVPKRIVEHQVEHDTAMPSVRVRDERLPLQELVDTASGDLAESERPKGRQHEAVQLATIEILRARREIRTYLHVLEPRRREFGDRALRRERNAEAGRRVALVELLPEPMLGLLRGRGCGSHLPHRSVAIAVPSLGTNRAAARATRADVAVRSDLEAAPAAHGVTLSTRSAA</sequence>
<gene>
    <name evidence="1" type="ORF">MTO99_07530</name>
</gene>
<protein>
    <submittedName>
        <fullName evidence="1">Uncharacterized protein</fullName>
    </submittedName>
</protein>
<keyword evidence="2" id="KW-1185">Reference proteome</keyword>
<dbReference type="Proteomes" id="UP000832097">
    <property type="component" value="Chromosome"/>
</dbReference>
<evidence type="ECO:0000313" key="1">
    <source>
        <dbReference type="EMBL" id="UOE45592.1"/>
    </source>
</evidence>
<reference evidence="1 2" key="1">
    <citation type="submission" date="2022-03" db="EMBL/GenBank/DDBJ databases">
        <title>Mucilaginibacter sp. isolated from the gut of Protaetia brevitarsis seulensis larvae.</title>
        <authorList>
            <person name="Won M."/>
            <person name="Kim S.-J."/>
            <person name="Kwon S.-W."/>
        </authorList>
    </citation>
    <scope>NUCLEOTIDE SEQUENCE [LARGE SCALE GENOMIC DNA]</scope>
    <source>
        <strain evidence="1 2">CFWR-12</strain>
    </source>
</reference>
<evidence type="ECO:0000313" key="2">
    <source>
        <dbReference type="Proteomes" id="UP000832097"/>
    </source>
</evidence>